<feature type="compositionally biased region" description="Basic and acidic residues" evidence="1">
    <location>
        <begin position="112"/>
        <end position="131"/>
    </location>
</feature>
<dbReference type="PATRIC" id="fig|1299334.3.peg.5661"/>
<proteinExistence type="predicted"/>
<sequence length="138" mass="14511">MQSLAVGACGDGVFDLVDVAGLDGIGPCGAAVVGRRVDVGAKFISWVGIRMKLSPATRTGRRRRLPGGGFSGQFGRASMPMSRPVVSSPTGRSGHRVFCAQRDAEVGEQDGGDDHRDAAAESADRDGDAIARRRWCRP</sequence>
<gene>
    <name evidence="2" type="ORF">I553_3538</name>
</gene>
<evidence type="ECO:0000256" key="1">
    <source>
        <dbReference type="SAM" id="MobiDB-lite"/>
    </source>
</evidence>
<accession>X8ALQ8</accession>
<organism evidence="2">
    <name type="scientific">Mycobacterium xenopi 4042</name>
    <dbReference type="NCBI Taxonomy" id="1299334"/>
    <lineage>
        <taxon>Bacteria</taxon>
        <taxon>Bacillati</taxon>
        <taxon>Actinomycetota</taxon>
        <taxon>Actinomycetes</taxon>
        <taxon>Mycobacteriales</taxon>
        <taxon>Mycobacteriaceae</taxon>
        <taxon>Mycobacterium</taxon>
    </lineage>
</organism>
<reference evidence="2" key="1">
    <citation type="submission" date="2014-01" db="EMBL/GenBank/DDBJ databases">
        <authorList>
            <person name="Brown-Elliot B."/>
            <person name="Wallace R."/>
            <person name="Lenaerts A."/>
            <person name="Ordway D."/>
            <person name="DeGroote M.A."/>
            <person name="Parker T."/>
            <person name="Sizemore C."/>
            <person name="Tallon L.J."/>
            <person name="Sadzewicz L.K."/>
            <person name="Sengamalay N."/>
            <person name="Fraser C.M."/>
            <person name="Hine E."/>
            <person name="Shefchek K.A."/>
            <person name="Das S.P."/>
            <person name="Tettelin H."/>
        </authorList>
    </citation>
    <scope>NUCLEOTIDE SEQUENCE [LARGE SCALE GENOMIC DNA]</scope>
    <source>
        <strain evidence="2">4042</strain>
    </source>
</reference>
<dbReference type="AlphaFoldDB" id="X8ALQ8"/>
<comment type="caution">
    <text evidence="2">The sequence shown here is derived from an EMBL/GenBank/DDBJ whole genome shotgun (WGS) entry which is preliminary data.</text>
</comment>
<evidence type="ECO:0000313" key="2">
    <source>
        <dbReference type="EMBL" id="EUA32539.1"/>
    </source>
</evidence>
<protein>
    <submittedName>
        <fullName evidence="2">Uncharacterized protein</fullName>
    </submittedName>
</protein>
<name>X8ALQ8_MYCXE</name>
<feature type="region of interest" description="Disordered" evidence="1">
    <location>
        <begin position="57"/>
        <end position="138"/>
    </location>
</feature>
<feature type="compositionally biased region" description="Low complexity" evidence="1">
    <location>
        <begin position="78"/>
        <end position="89"/>
    </location>
</feature>
<dbReference type="EMBL" id="JAOB01000054">
    <property type="protein sequence ID" value="EUA32539.1"/>
    <property type="molecule type" value="Genomic_DNA"/>
</dbReference>